<dbReference type="EMBL" id="JAFFJS010000006">
    <property type="protein sequence ID" value="MBM9433993.1"/>
    <property type="molecule type" value="Genomic_DNA"/>
</dbReference>
<evidence type="ECO:0000313" key="2">
    <source>
        <dbReference type="EMBL" id="MBM9433993.1"/>
    </source>
</evidence>
<dbReference type="RefSeq" id="WP_187997057.1">
    <property type="nucleotide sequence ID" value="NZ_JACEXG010000006.1"/>
</dbReference>
<sequence length="121" mass="13381">MQRQSGDLADQETELEAREGELDARETALDERETAIDAAEPAPVPVINEGVWSVGLDIEPGTYRLAEEIGPDRFYYWAIYETGTTQQEIVTNGIPTGGRPQVTLAEGQDFETSDCGSWEQM</sequence>
<comment type="caution">
    <text evidence="2">The sequence shown here is derived from an EMBL/GenBank/DDBJ whole genome shotgun (WGS) entry which is preliminary data.</text>
</comment>
<protein>
    <submittedName>
        <fullName evidence="2">Uncharacterized protein</fullName>
    </submittedName>
</protein>
<proteinExistence type="predicted"/>
<feature type="compositionally biased region" description="Basic and acidic residues" evidence="1">
    <location>
        <begin position="15"/>
        <end position="35"/>
    </location>
</feature>
<organism evidence="2 3">
    <name type="scientific">Flaviflexus equikiangi</name>
    <dbReference type="NCBI Taxonomy" id="2758573"/>
    <lineage>
        <taxon>Bacteria</taxon>
        <taxon>Bacillati</taxon>
        <taxon>Actinomycetota</taxon>
        <taxon>Actinomycetes</taxon>
        <taxon>Actinomycetales</taxon>
        <taxon>Actinomycetaceae</taxon>
        <taxon>Flaviflexus</taxon>
    </lineage>
</organism>
<feature type="region of interest" description="Disordered" evidence="1">
    <location>
        <begin position="1"/>
        <end position="42"/>
    </location>
</feature>
<dbReference type="Proteomes" id="UP000705983">
    <property type="component" value="Unassembled WGS sequence"/>
</dbReference>
<gene>
    <name evidence="2" type="ORF">JVW63_09835</name>
</gene>
<reference evidence="3" key="1">
    <citation type="submission" date="2021-02" db="EMBL/GenBank/DDBJ databases">
        <title>Leucobacter sp. CX169.</title>
        <authorList>
            <person name="Cheng Y."/>
        </authorList>
    </citation>
    <scope>NUCLEOTIDE SEQUENCE [LARGE SCALE GENOMIC DNA]</scope>
    <source>
        <strain evidence="3">JY899</strain>
    </source>
</reference>
<keyword evidence="3" id="KW-1185">Reference proteome</keyword>
<accession>A0ABS2TIP0</accession>
<name>A0ABS2TIP0_9ACTO</name>
<evidence type="ECO:0000313" key="3">
    <source>
        <dbReference type="Proteomes" id="UP000705983"/>
    </source>
</evidence>
<evidence type="ECO:0000256" key="1">
    <source>
        <dbReference type="SAM" id="MobiDB-lite"/>
    </source>
</evidence>